<evidence type="ECO:0000313" key="2">
    <source>
        <dbReference type="Proteomes" id="UP001319921"/>
    </source>
</evidence>
<proteinExistence type="predicted"/>
<dbReference type="Proteomes" id="UP001319921">
    <property type="component" value="Chromosome"/>
</dbReference>
<keyword evidence="2" id="KW-1185">Reference proteome</keyword>
<name>A0AAQ4CSF9_9CREN</name>
<protein>
    <submittedName>
        <fullName evidence="1">Uncharacterized protein</fullName>
    </submittedName>
</protein>
<reference evidence="1 2" key="1">
    <citation type="journal article" date="2022" name="Microbiol. Resour. Announc.">
        <title>Complete Genome Sequence of the Hyperthermophilic and Acidophilic Archaeon Saccharolobus caldissimus Strain HS-3T.</title>
        <authorList>
            <person name="Sakai H.D."/>
            <person name="Kurosawa N."/>
        </authorList>
    </citation>
    <scope>NUCLEOTIDE SEQUENCE [LARGE SCALE GENOMIC DNA]</scope>
    <source>
        <strain evidence="1 2">JCM32116</strain>
    </source>
</reference>
<organism evidence="1 2">
    <name type="scientific">Saccharolobus caldissimus</name>
    <dbReference type="NCBI Taxonomy" id="1702097"/>
    <lineage>
        <taxon>Archaea</taxon>
        <taxon>Thermoproteota</taxon>
        <taxon>Thermoprotei</taxon>
        <taxon>Sulfolobales</taxon>
        <taxon>Sulfolobaceae</taxon>
        <taxon>Saccharolobus</taxon>
    </lineage>
</organism>
<dbReference type="EMBL" id="AP025226">
    <property type="protein sequence ID" value="BDB98740.1"/>
    <property type="molecule type" value="Genomic_DNA"/>
</dbReference>
<dbReference type="AlphaFoldDB" id="A0AAQ4CSF9"/>
<evidence type="ECO:0000313" key="1">
    <source>
        <dbReference type="EMBL" id="BDB98740.1"/>
    </source>
</evidence>
<accession>A0AAQ4CSF9</accession>
<gene>
    <name evidence="1" type="ORF">SACC_17570</name>
</gene>
<dbReference type="KEGG" id="scas:SACC_17570"/>
<sequence length="52" mass="6371">MISENISIYVDDSYIVFDQYIELIRYIYLFYANNFKSIQSKIDKYYIISKII</sequence>